<dbReference type="AlphaFoldDB" id="A0A7J6TJX3"/>
<keyword evidence="4" id="KW-1185">Reference proteome</keyword>
<comment type="caution">
    <text evidence="3">The sequence shown here is derived from an EMBL/GenBank/DDBJ whole genome shotgun (WGS) entry which is preliminary data.</text>
</comment>
<protein>
    <recommendedName>
        <fullName evidence="5">Transmembrane protein</fullName>
    </recommendedName>
</protein>
<accession>A0A7J6TJX3</accession>
<keyword evidence="2" id="KW-1133">Transmembrane helix</keyword>
<feature type="compositionally biased region" description="Basic and acidic residues" evidence="1">
    <location>
        <begin position="23"/>
        <end position="38"/>
    </location>
</feature>
<dbReference type="EMBL" id="JABANO010010149">
    <property type="protein sequence ID" value="KAF4745624.1"/>
    <property type="molecule type" value="Genomic_DNA"/>
</dbReference>
<gene>
    <name evidence="3" type="ORF">FOZ63_004906</name>
</gene>
<keyword evidence="2" id="KW-0472">Membrane</keyword>
<organism evidence="3 4">
    <name type="scientific">Perkinsus olseni</name>
    <name type="common">Perkinsus atlanticus</name>
    <dbReference type="NCBI Taxonomy" id="32597"/>
    <lineage>
        <taxon>Eukaryota</taxon>
        <taxon>Sar</taxon>
        <taxon>Alveolata</taxon>
        <taxon>Perkinsozoa</taxon>
        <taxon>Perkinsea</taxon>
        <taxon>Perkinsida</taxon>
        <taxon>Perkinsidae</taxon>
        <taxon>Perkinsus</taxon>
    </lineage>
</organism>
<name>A0A7J6TJX3_PEROL</name>
<dbReference type="Proteomes" id="UP000553632">
    <property type="component" value="Unassembled WGS sequence"/>
</dbReference>
<feature type="region of interest" description="Disordered" evidence="1">
    <location>
        <begin position="1"/>
        <end position="96"/>
    </location>
</feature>
<feature type="non-terminal residue" evidence="3">
    <location>
        <position position="381"/>
    </location>
</feature>
<reference evidence="3 4" key="1">
    <citation type="submission" date="2020-04" db="EMBL/GenBank/DDBJ databases">
        <title>Perkinsus olseni comparative genomics.</title>
        <authorList>
            <person name="Bogema D.R."/>
        </authorList>
    </citation>
    <scope>NUCLEOTIDE SEQUENCE [LARGE SCALE GENOMIC DNA]</scope>
    <source>
        <strain evidence="3 4">ATCC PRA-207</strain>
    </source>
</reference>
<proteinExistence type="predicted"/>
<feature type="transmembrane region" description="Helical" evidence="2">
    <location>
        <begin position="157"/>
        <end position="190"/>
    </location>
</feature>
<evidence type="ECO:0000256" key="1">
    <source>
        <dbReference type="SAM" id="MobiDB-lite"/>
    </source>
</evidence>
<evidence type="ECO:0000313" key="4">
    <source>
        <dbReference type="Proteomes" id="UP000553632"/>
    </source>
</evidence>
<sequence length="381" mass="41474">AEAGEDEKPDQCEPSSPEAVTESAKDVQKEENMVERKRASPCADQDDAKRRRVNGSGDSPKVRESVSGGDQLSSDKFEGALQSAESPAISPVLPRRHEVTEGFDDEFPGTEDVNVDKAALSSAQQTCFKVRRPQMSSDCEVLTTDDFGLTVKRLMLLLLLTYALGVLGAGSMFCNGIFSLLVAIGSLVLVIQQKRARRVRALRLFAQVERDSSISGEVGGIERGARLSLHSLRFDEHRAMQSSAKDALSLPDDVADSLRAADFALPSYGRLSNNSATADMPILKKMLLSVGCEDITDDTLRRLVPLVEGENDEAAEDVFVRFVADNLSSSREALTESWQALTRGEGETKKSLLRAADVHRCMVSMGLPITMAACKDLIRSY</sequence>
<evidence type="ECO:0008006" key="5">
    <source>
        <dbReference type="Google" id="ProtNLM"/>
    </source>
</evidence>
<evidence type="ECO:0000313" key="3">
    <source>
        <dbReference type="EMBL" id="KAF4745624.1"/>
    </source>
</evidence>
<feature type="non-terminal residue" evidence="3">
    <location>
        <position position="1"/>
    </location>
</feature>
<evidence type="ECO:0000256" key="2">
    <source>
        <dbReference type="SAM" id="Phobius"/>
    </source>
</evidence>
<keyword evidence="2" id="KW-0812">Transmembrane</keyword>